<dbReference type="InterPro" id="IPR009078">
    <property type="entry name" value="Ferritin-like_SF"/>
</dbReference>
<evidence type="ECO:0000256" key="1">
    <source>
        <dbReference type="SAM" id="MobiDB-lite"/>
    </source>
</evidence>
<evidence type="ECO:0000313" key="4">
    <source>
        <dbReference type="Proteomes" id="UP000054845"/>
    </source>
</evidence>
<dbReference type="CDD" id="cd00657">
    <property type="entry name" value="Ferritin_like"/>
    <property type="match status" value="1"/>
</dbReference>
<dbReference type="InterPro" id="IPR052965">
    <property type="entry name" value="Pigment-catalase-like"/>
</dbReference>
<accession>A0A0P1BI65</accession>
<feature type="chain" id="PRO_5006059520" description="Ferritin-like superfamily" evidence="2">
    <location>
        <begin position="19"/>
        <end position="436"/>
    </location>
</feature>
<organism evidence="3 4">
    <name type="scientific">Ceraceosorus bombacis</name>
    <dbReference type="NCBI Taxonomy" id="401625"/>
    <lineage>
        <taxon>Eukaryota</taxon>
        <taxon>Fungi</taxon>
        <taxon>Dikarya</taxon>
        <taxon>Basidiomycota</taxon>
        <taxon>Ustilaginomycotina</taxon>
        <taxon>Exobasidiomycetes</taxon>
        <taxon>Ceraceosorales</taxon>
        <taxon>Ceraceosoraceae</taxon>
        <taxon>Ceraceosorus</taxon>
    </lineage>
</organism>
<dbReference type="PANTHER" id="PTHR31694:SF26">
    <property type="entry name" value="OS05G0151100 PROTEIN"/>
    <property type="match status" value="1"/>
</dbReference>
<keyword evidence="2" id="KW-0732">Signal</keyword>
<dbReference type="Pfam" id="PF13668">
    <property type="entry name" value="Ferritin_2"/>
    <property type="match status" value="1"/>
</dbReference>
<proteinExistence type="predicted"/>
<name>A0A0P1BI65_9BASI</name>
<dbReference type="AlphaFoldDB" id="A0A0P1BI65"/>
<feature type="compositionally biased region" description="Low complexity" evidence="1">
    <location>
        <begin position="379"/>
        <end position="405"/>
    </location>
</feature>
<feature type="signal peptide" evidence="2">
    <location>
        <begin position="1"/>
        <end position="18"/>
    </location>
</feature>
<evidence type="ECO:0008006" key="5">
    <source>
        <dbReference type="Google" id="ProtNLM"/>
    </source>
</evidence>
<evidence type="ECO:0000256" key="2">
    <source>
        <dbReference type="SAM" id="SignalP"/>
    </source>
</evidence>
<dbReference type="OrthoDB" id="2098436at2759"/>
<feature type="region of interest" description="Disordered" evidence="1">
    <location>
        <begin position="374"/>
        <end position="436"/>
    </location>
</feature>
<dbReference type="STRING" id="401625.A0A0P1BI65"/>
<reference evidence="3 4" key="1">
    <citation type="submission" date="2014-09" db="EMBL/GenBank/DDBJ databases">
        <authorList>
            <person name="Magalhaes I.L.F."/>
            <person name="Oliveira U."/>
            <person name="Santos F.R."/>
            <person name="Vidigal T.H.D.A."/>
            <person name="Brescovit A.D."/>
            <person name="Santos A.J."/>
        </authorList>
    </citation>
    <scope>NUCLEOTIDE SEQUENCE [LARGE SCALE GENOMIC DNA]</scope>
</reference>
<dbReference type="EMBL" id="CCYA01000272">
    <property type="protein sequence ID" value="CEH15687.1"/>
    <property type="molecule type" value="Genomic_DNA"/>
</dbReference>
<sequence length="436" mass="42744">MKCFSAATALALASVAQAAPAVLNARQASSGATSAASVASAASSSAVGSATATGSAASSASTASGTTSPGATANNDTEILQYALTLEHLEAAFYNQSIARFGDEDFQAVGLNASVRNQLYSVGQDEAAHAAFLTQALGESAVQPCTYNFSSVTDVASFLATATVLEGVGVSAYLGAAPSISNKTYLAAAGSILTSEARHSSIVLAAAAAASNSTDNAAPSPFDTPLTSQRTVYSLAAPFFESCPQDLGLKAFPALTVSPAQGDNATAQSAEPSSGALSPGARVQLDYEQTGGNAAQVNATGSGNTTSSASNTTYLAIVQGPLPPSFVPIENGQATLPTNGTFGGQAYAIVTTDNSTVSDDNTLAVSVITFDSPLPVAPPANSSASSSAASSATATATPLASDDASPSVTGSATAVGLGPELTGSPSPRPVSVSATA</sequence>
<dbReference type="Proteomes" id="UP000054845">
    <property type="component" value="Unassembled WGS sequence"/>
</dbReference>
<dbReference type="SUPFAM" id="SSF47240">
    <property type="entry name" value="Ferritin-like"/>
    <property type="match status" value="1"/>
</dbReference>
<keyword evidence="4" id="KW-1185">Reference proteome</keyword>
<evidence type="ECO:0000313" key="3">
    <source>
        <dbReference type="EMBL" id="CEH15687.1"/>
    </source>
</evidence>
<protein>
    <recommendedName>
        <fullName evidence="5">Ferritin-like superfamily</fullName>
    </recommendedName>
</protein>
<dbReference type="PANTHER" id="PTHR31694">
    <property type="entry name" value="DESICCATION-LIKE PROTEIN"/>
    <property type="match status" value="1"/>
</dbReference>